<evidence type="ECO:0000313" key="3">
    <source>
        <dbReference type="Proteomes" id="UP000050424"/>
    </source>
</evidence>
<sequence length="116" mass="12556">MSSVTQPLKRFTLVFYVPPSGLAACKAAIFKAGAGRYPGPGQYTEACWSSHGTGQFRPGATANPNIGEVGKLEEVPEVRVEVLCVGEDVARKAVADLRTAHPYEEVPCHVYKMEDF</sequence>
<organism evidence="2 3">
    <name type="scientific">Neonectria ditissima</name>
    <dbReference type="NCBI Taxonomy" id="78410"/>
    <lineage>
        <taxon>Eukaryota</taxon>
        <taxon>Fungi</taxon>
        <taxon>Dikarya</taxon>
        <taxon>Ascomycota</taxon>
        <taxon>Pezizomycotina</taxon>
        <taxon>Sordariomycetes</taxon>
        <taxon>Hypocreomycetidae</taxon>
        <taxon>Hypocreales</taxon>
        <taxon>Nectriaceae</taxon>
        <taxon>Neonectria</taxon>
    </lineage>
</organism>
<name>A0A0P7BG91_9HYPO</name>
<accession>A0A0P7BG91</accession>
<dbReference type="OrthoDB" id="15981at2759"/>
<evidence type="ECO:0000313" key="2">
    <source>
        <dbReference type="EMBL" id="KPM42193.1"/>
    </source>
</evidence>
<dbReference type="SUPFAM" id="SSF102705">
    <property type="entry name" value="NIF3 (NGG1p interacting factor 3)-like"/>
    <property type="match status" value="1"/>
</dbReference>
<dbReference type="Proteomes" id="UP000050424">
    <property type="component" value="Unassembled WGS sequence"/>
</dbReference>
<dbReference type="AlphaFoldDB" id="A0A0P7BG91"/>
<proteinExistence type="predicted"/>
<protein>
    <recommendedName>
        <fullName evidence="1">ATP phosphoribosyltransferase</fullName>
    </recommendedName>
</protein>
<dbReference type="EMBL" id="LKCW01000052">
    <property type="protein sequence ID" value="KPM42193.1"/>
    <property type="molecule type" value="Genomic_DNA"/>
</dbReference>
<gene>
    <name evidence="2" type="ORF">AK830_g4306</name>
</gene>
<evidence type="ECO:0000256" key="1">
    <source>
        <dbReference type="ARBA" id="ARBA00020998"/>
    </source>
</evidence>
<dbReference type="PANTHER" id="PTHR41774:SF1">
    <property type="entry name" value="NGG1P INTERACTING FACTOR NIF3"/>
    <property type="match status" value="1"/>
</dbReference>
<dbReference type="PANTHER" id="PTHR41774">
    <property type="match status" value="1"/>
</dbReference>
<keyword evidence="3" id="KW-1185">Reference proteome</keyword>
<dbReference type="STRING" id="78410.A0A0P7BG91"/>
<dbReference type="InterPro" id="IPR036069">
    <property type="entry name" value="DUF34/NIF3_sf"/>
</dbReference>
<dbReference type="InterPro" id="IPR015867">
    <property type="entry name" value="N-reg_PII/ATP_PRibTrfase_C"/>
</dbReference>
<reference evidence="2 3" key="1">
    <citation type="submission" date="2015-09" db="EMBL/GenBank/DDBJ databases">
        <title>Draft genome of a European isolate of the apple canker pathogen Neonectria ditissima.</title>
        <authorList>
            <person name="Gomez-Cortecero A."/>
            <person name="Harrison R.J."/>
            <person name="Armitage A.D."/>
        </authorList>
    </citation>
    <scope>NUCLEOTIDE SEQUENCE [LARGE SCALE GENOMIC DNA]</scope>
    <source>
        <strain evidence="2 3">R09/05</strain>
    </source>
</reference>
<dbReference type="Gene3D" id="3.30.70.120">
    <property type="match status" value="1"/>
</dbReference>
<comment type="caution">
    <text evidence="2">The sequence shown here is derived from an EMBL/GenBank/DDBJ whole genome shotgun (WGS) entry which is preliminary data.</text>
</comment>